<comment type="similarity">
    <text evidence="2">Belongs to the bacterial solute-binding protein 5 family.</text>
</comment>
<comment type="caution">
    <text evidence="6">The sequence shown here is derived from an EMBL/GenBank/DDBJ whole genome shotgun (WGS) entry which is preliminary data.</text>
</comment>
<dbReference type="PIRSF" id="PIRSF002741">
    <property type="entry name" value="MppA"/>
    <property type="match status" value="1"/>
</dbReference>
<organism evidence="6 7">
    <name type="scientific">Balneatrix alpica</name>
    <dbReference type="NCBI Taxonomy" id="75684"/>
    <lineage>
        <taxon>Bacteria</taxon>
        <taxon>Pseudomonadati</taxon>
        <taxon>Pseudomonadota</taxon>
        <taxon>Gammaproteobacteria</taxon>
        <taxon>Oceanospirillales</taxon>
        <taxon>Balneatrichaceae</taxon>
        <taxon>Balneatrix</taxon>
    </lineage>
</organism>
<evidence type="ECO:0000256" key="3">
    <source>
        <dbReference type="ARBA" id="ARBA00022448"/>
    </source>
</evidence>
<dbReference type="InterPro" id="IPR006311">
    <property type="entry name" value="TAT_signal"/>
</dbReference>
<dbReference type="PROSITE" id="PS51318">
    <property type="entry name" value="TAT"/>
    <property type="match status" value="1"/>
</dbReference>
<proteinExistence type="inferred from homology"/>
<dbReference type="CDD" id="cd08503">
    <property type="entry name" value="PBP2_NikA_DppA_OppA_like_17"/>
    <property type="match status" value="1"/>
</dbReference>
<dbReference type="EMBL" id="JBHLZN010000001">
    <property type="protein sequence ID" value="MFB9884939.1"/>
    <property type="molecule type" value="Genomic_DNA"/>
</dbReference>
<keyword evidence="4" id="KW-0732">Signal</keyword>
<dbReference type="Gene3D" id="3.10.105.10">
    <property type="entry name" value="Dipeptide-binding Protein, Domain 3"/>
    <property type="match status" value="1"/>
</dbReference>
<dbReference type="Gene3D" id="3.40.190.10">
    <property type="entry name" value="Periplasmic binding protein-like II"/>
    <property type="match status" value="1"/>
</dbReference>
<name>A0ABV5Z9X9_9GAMM</name>
<keyword evidence="7" id="KW-1185">Reference proteome</keyword>
<gene>
    <name evidence="6" type="ORF">ACFFLH_00760</name>
</gene>
<dbReference type="Proteomes" id="UP001589628">
    <property type="component" value="Unassembled WGS sequence"/>
</dbReference>
<evidence type="ECO:0000256" key="1">
    <source>
        <dbReference type="ARBA" id="ARBA00004196"/>
    </source>
</evidence>
<evidence type="ECO:0000256" key="2">
    <source>
        <dbReference type="ARBA" id="ARBA00005695"/>
    </source>
</evidence>
<evidence type="ECO:0000313" key="6">
    <source>
        <dbReference type="EMBL" id="MFB9884939.1"/>
    </source>
</evidence>
<dbReference type="NCBIfam" id="TIGR01409">
    <property type="entry name" value="TAT_signal_seq"/>
    <property type="match status" value="1"/>
</dbReference>
<accession>A0ABV5Z9X9</accession>
<evidence type="ECO:0000259" key="5">
    <source>
        <dbReference type="Pfam" id="PF00496"/>
    </source>
</evidence>
<sequence length="532" mass="58764">MNNKSKKCDLQQPVEGISRRRFLAGSLAAGAALGLGGLSLSQAYAGSLAPVKGGKLTVGGGQGSTTDSLDPATYNNDFLYALAYGVFNNLTEIDTDGKLIPELAESWQASADAKVWAFRLRKDVTFHDGKSLSVEDVIASLNHHRKDGSKSGAKPLVEGIADMRAADAHTLVIELKDANADFPFILSDYHLGIRQAKGEGIDAQSAIGTGAYILQSFEPGVRATYLRNPQYWKSGRAHINEIEILVIADAAARLNALMTGQVDLIDRPDLKTIKMLERAPGVKVEQRTGTLHYTLPMHANVAPFQDNNVRLALKHAINREEMVQKVLKGYGVVGNDHPIGPSNRFFNHDLAIRSYDPDKAAFYLKQAGMSELKVQLSLAETAFDGALDAGALFAESAKKAGITIEILREPNDGYWSNVWLKKPFSASYWGGRPTEDWMFSTVYAKGVSWNESNWEHARFNQLLVAARSELDDDKRRAMYGEMQQLVRDEGSTIIPMFGNYVVAMRDRVQHDEQVAANWDLDGQRFMERWWVA</sequence>
<protein>
    <submittedName>
        <fullName evidence="6">ABC transporter substrate-binding protein</fullName>
    </submittedName>
</protein>
<keyword evidence="3" id="KW-0813">Transport</keyword>
<dbReference type="InterPro" id="IPR030678">
    <property type="entry name" value="Peptide/Ni-bd"/>
</dbReference>
<dbReference type="InterPro" id="IPR019546">
    <property type="entry name" value="TAT_signal_bac_arc"/>
</dbReference>
<dbReference type="PANTHER" id="PTHR30290:SF10">
    <property type="entry name" value="PERIPLASMIC OLIGOPEPTIDE-BINDING PROTEIN-RELATED"/>
    <property type="match status" value="1"/>
</dbReference>
<dbReference type="InterPro" id="IPR000914">
    <property type="entry name" value="SBP_5_dom"/>
</dbReference>
<evidence type="ECO:0000256" key="4">
    <source>
        <dbReference type="ARBA" id="ARBA00022729"/>
    </source>
</evidence>
<evidence type="ECO:0000313" key="7">
    <source>
        <dbReference type="Proteomes" id="UP001589628"/>
    </source>
</evidence>
<reference evidence="6 7" key="1">
    <citation type="submission" date="2024-09" db="EMBL/GenBank/DDBJ databases">
        <authorList>
            <person name="Sun Q."/>
            <person name="Mori K."/>
        </authorList>
    </citation>
    <scope>NUCLEOTIDE SEQUENCE [LARGE SCALE GENOMIC DNA]</scope>
    <source>
        <strain evidence="6 7">ATCC 51285</strain>
    </source>
</reference>
<comment type="subcellular location">
    <subcellularLocation>
        <location evidence="1">Cell envelope</location>
    </subcellularLocation>
</comment>
<dbReference type="PANTHER" id="PTHR30290">
    <property type="entry name" value="PERIPLASMIC BINDING COMPONENT OF ABC TRANSPORTER"/>
    <property type="match status" value="1"/>
</dbReference>
<dbReference type="Pfam" id="PF00496">
    <property type="entry name" value="SBP_bac_5"/>
    <property type="match status" value="1"/>
</dbReference>
<dbReference type="RefSeq" id="WP_027313428.1">
    <property type="nucleotide sequence ID" value="NZ_JBHLZN010000001.1"/>
</dbReference>
<feature type="domain" description="Solute-binding protein family 5" evidence="5">
    <location>
        <begin position="98"/>
        <end position="445"/>
    </location>
</feature>
<dbReference type="InterPro" id="IPR039424">
    <property type="entry name" value="SBP_5"/>
</dbReference>
<dbReference type="SUPFAM" id="SSF53850">
    <property type="entry name" value="Periplasmic binding protein-like II"/>
    <property type="match status" value="1"/>
</dbReference>
<dbReference type="Gene3D" id="3.90.76.10">
    <property type="entry name" value="Dipeptide-binding Protein, Domain 1"/>
    <property type="match status" value="1"/>
</dbReference>